<dbReference type="GO" id="GO:0071555">
    <property type="term" value="P:cell wall organization"/>
    <property type="evidence" value="ECO:0007669"/>
    <property type="project" value="TreeGrafter"/>
</dbReference>
<proteinExistence type="inferred from homology"/>
<dbReference type="Gene3D" id="3.90.1310.10">
    <property type="entry name" value="Penicillin-binding protein 2a (Domain 2)"/>
    <property type="match status" value="1"/>
</dbReference>
<dbReference type="GO" id="GO:0008658">
    <property type="term" value="F:penicillin binding"/>
    <property type="evidence" value="ECO:0007669"/>
    <property type="project" value="InterPro"/>
</dbReference>
<evidence type="ECO:0000259" key="4">
    <source>
        <dbReference type="Pfam" id="PF00905"/>
    </source>
</evidence>
<dbReference type="PANTHER" id="PTHR30627:SF25">
    <property type="entry name" value="PENICILLIN-BINDING PROTEIN 3"/>
    <property type="match status" value="1"/>
</dbReference>
<comment type="similarity">
    <text evidence="2">Belongs to the transpeptidase family.</text>
</comment>
<keyword evidence="3" id="KW-0472">Membrane</keyword>
<feature type="domain" description="Penicillin-binding protein transpeptidase" evidence="4">
    <location>
        <begin position="383"/>
        <end position="685"/>
    </location>
</feature>
<protein>
    <submittedName>
        <fullName evidence="7">Penicillin-binding transpeptidase domain-containing protein</fullName>
    </submittedName>
</protein>
<evidence type="ECO:0000256" key="3">
    <source>
        <dbReference type="ARBA" id="ARBA00023136"/>
    </source>
</evidence>
<comment type="caution">
    <text evidence="7">The sequence shown here is derived from an EMBL/GenBank/DDBJ whole genome shotgun (WGS) entry which is preliminary data.</text>
</comment>
<dbReference type="InterPro" id="IPR050515">
    <property type="entry name" value="Beta-lactam/transpept"/>
</dbReference>
<dbReference type="Proteomes" id="UP000824049">
    <property type="component" value="Unassembled WGS sequence"/>
</dbReference>
<dbReference type="Pfam" id="PF05223">
    <property type="entry name" value="MecA_N"/>
    <property type="match status" value="1"/>
</dbReference>
<dbReference type="InterPro" id="IPR032710">
    <property type="entry name" value="NTF2-like_dom_sf"/>
</dbReference>
<dbReference type="GO" id="GO:0071972">
    <property type="term" value="F:peptidoglycan L,D-transpeptidase activity"/>
    <property type="evidence" value="ECO:0007669"/>
    <property type="project" value="TreeGrafter"/>
</dbReference>
<dbReference type="SUPFAM" id="SSF56519">
    <property type="entry name" value="Penicillin binding protein dimerisation domain"/>
    <property type="match status" value="1"/>
</dbReference>
<evidence type="ECO:0000259" key="6">
    <source>
        <dbReference type="Pfam" id="PF05223"/>
    </source>
</evidence>
<dbReference type="InterPro" id="IPR012338">
    <property type="entry name" value="Beta-lactam/transpept-like"/>
</dbReference>
<dbReference type="InterPro" id="IPR007887">
    <property type="entry name" value="MecA_N"/>
</dbReference>
<gene>
    <name evidence="7" type="ORF">H9968_12355</name>
</gene>
<evidence type="ECO:0000313" key="8">
    <source>
        <dbReference type="Proteomes" id="UP000824049"/>
    </source>
</evidence>
<reference evidence="7" key="2">
    <citation type="submission" date="2021-04" db="EMBL/GenBank/DDBJ databases">
        <authorList>
            <person name="Gilroy R."/>
        </authorList>
    </citation>
    <scope>NUCLEOTIDE SEQUENCE</scope>
    <source>
        <strain evidence="7">CHK179-28034</strain>
    </source>
</reference>
<dbReference type="InterPro" id="IPR005311">
    <property type="entry name" value="PBP_dimer"/>
</dbReference>
<evidence type="ECO:0000259" key="5">
    <source>
        <dbReference type="Pfam" id="PF03717"/>
    </source>
</evidence>
<evidence type="ECO:0000313" key="7">
    <source>
        <dbReference type="EMBL" id="HIZ40686.1"/>
    </source>
</evidence>
<accession>A0A9D2J8P3</accession>
<dbReference type="Gene3D" id="3.30.1390.30">
    <property type="entry name" value="Penicillin-binding protein 2a, domain 3"/>
    <property type="match status" value="1"/>
</dbReference>
<comment type="subcellular location">
    <subcellularLocation>
        <location evidence="1">Membrane</location>
    </subcellularLocation>
</comment>
<dbReference type="SUPFAM" id="SSF56601">
    <property type="entry name" value="beta-lactamase/transpeptidase-like"/>
    <property type="match status" value="1"/>
</dbReference>
<dbReference type="EMBL" id="DXBR01000111">
    <property type="protein sequence ID" value="HIZ40686.1"/>
    <property type="molecule type" value="Genomic_DNA"/>
</dbReference>
<dbReference type="SUPFAM" id="SSF54427">
    <property type="entry name" value="NTF2-like"/>
    <property type="match status" value="1"/>
</dbReference>
<sequence length="704" mass="77163">MKRQKRGMRKGKRRAGLVILLLLLLAAAGAAVWTLQGSRIRFRVQAEECLREYMAHIEKQEYKEMYDMTEAADSGSISRGDFIERNSRIYEGMETDNIKISNVKVGKVKHGEVSVSYDMSFDTVAGAVTFANTAVFVKDGDACRLRWNHDLIYPSLRSTDKVQVSVDDADRGKILDRNGRMLAGEGTAVSVGIVPGKLEDREKSLEQIAELLGTDAETIENKLSAAWVQDDSFVPVSTIPKVQQRALMEGETAGEAFKEQERQKELLNIPGVMLSDITVRTYPLAEAAAHLVGYVQEVTAEDLEEHAGEGYSAGSVIGRSGMESLYEKELKGQDGCEITIVDENGEIAETIASVEKEDGQDITLTIDASLQEQLYEQFREDPGCSVAMNPYTGEVLALVSTPSYDNNDFISGMSEEQWTGLNEDESRPLYNRFRQVWCPGSSFKPVTAAIGLDTGVLDAGEDFGNEGLSWQKDESWGAYEVTTLHSGYPANLKNALIYSDNIYFAKLALRIGADRLTENLDRLGFGKQLPFEILMAKSQYSNTDAIENEIQLADSGYGQGQILMNPLHLAALYTAFLNDGNVLAPRLSLGEKSQADIWLPQAFSEEAVDQIMEGLSGVVNHPDGTGYAAHSVSAALAGKTGTAELKDSKDDTDGTEIGWFSVFTTEKNLEKPILLVSMVENVKGLGGSGYVVQKDKEVLDVYLG</sequence>
<dbReference type="AlphaFoldDB" id="A0A9D2J8P3"/>
<feature type="domain" description="NTF2-like N-terminal transpeptidase" evidence="6">
    <location>
        <begin position="46"/>
        <end position="159"/>
    </location>
</feature>
<dbReference type="PANTHER" id="PTHR30627">
    <property type="entry name" value="PEPTIDOGLYCAN D,D-TRANSPEPTIDASE"/>
    <property type="match status" value="1"/>
</dbReference>
<dbReference type="Pfam" id="PF03717">
    <property type="entry name" value="PBP_dimer"/>
    <property type="match status" value="1"/>
</dbReference>
<dbReference type="InterPro" id="IPR036138">
    <property type="entry name" value="PBP_dimer_sf"/>
</dbReference>
<dbReference type="GO" id="GO:0046677">
    <property type="term" value="P:response to antibiotic"/>
    <property type="evidence" value="ECO:0007669"/>
    <property type="project" value="InterPro"/>
</dbReference>
<organism evidence="7 8">
    <name type="scientific">Candidatus Anaerobutyricum stercoris</name>
    <dbReference type="NCBI Taxonomy" id="2838457"/>
    <lineage>
        <taxon>Bacteria</taxon>
        <taxon>Bacillati</taxon>
        <taxon>Bacillota</taxon>
        <taxon>Clostridia</taxon>
        <taxon>Lachnospirales</taxon>
        <taxon>Lachnospiraceae</taxon>
        <taxon>Anaerobutyricum</taxon>
    </lineage>
</organism>
<dbReference type="InterPro" id="IPR001460">
    <property type="entry name" value="PCN-bd_Tpept"/>
</dbReference>
<dbReference type="Gene3D" id="3.10.450.100">
    <property type="entry name" value="NTF2-like, domain 1"/>
    <property type="match status" value="1"/>
</dbReference>
<name>A0A9D2J8P3_9FIRM</name>
<dbReference type="GO" id="GO:0005886">
    <property type="term" value="C:plasma membrane"/>
    <property type="evidence" value="ECO:0007669"/>
    <property type="project" value="TreeGrafter"/>
</dbReference>
<reference evidence="7" key="1">
    <citation type="journal article" date="2021" name="PeerJ">
        <title>Extensive microbial diversity within the chicken gut microbiome revealed by metagenomics and culture.</title>
        <authorList>
            <person name="Gilroy R."/>
            <person name="Ravi A."/>
            <person name="Getino M."/>
            <person name="Pursley I."/>
            <person name="Horton D.L."/>
            <person name="Alikhan N.F."/>
            <person name="Baker D."/>
            <person name="Gharbi K."/>
            <person name="Hall N."/>
            <person name="Watson M."/>
            <person name="Adriaenssens E.M."/>
            <person name="Foster-Nyarko E."/>
            <person name="Jarju S."/>
            <person name="Secka A."/>
            <person name="Antonio M."/>
            <person name="Oren A."/>
            <person name="Chaudhuri R.R."/>
            <person name="La Ragione R."/>
            <person name="Hildebrand F."/>
            <person name="Pallen M.J."/>
        </authorList>
    </citation>
    <scope>NUCLEOTIDE SEQUENCE</scope>
    <source>
        <strain evidence="7">CHK179-28034</strain>
    </source>
</reference>
<feature type="domain" description="Penicillin-binding protein dimerisation" evidence="5">
    <location>
        <begin position="168"/>
        <end position="350"/>
    </location>
</feature>
<dbReference type="Pfam" id="PF00905">
    <property type="entry name" value="Transpeptidase"/>
    <property type="match status" value="1"/>
</dbReference>
<dbReference type="Gene3D" id="3.40.710.10">
    <property type="entry name" value="DD-peptidase/beta-lactamase superfamily"/>
    <property type="match status" value="1"/>
</dbReference>
<evidence type="ECO:0000256" key="2">
    <source>
        <dbReference type="ARBA" id="ARBA00007171"/>
    </source>
</evidence>
<evidence type="ECO:0000256" key="1">
    <source>
        <dbReference type="ARBA" id="ARBA00004370"/>
    </source>
</evidence>